<gene>
    <name evidence="1" type="ORF">GGR32_000195</name>
</gene>
<name>A0A840EMR0_9FLAO</name>
<reference evidence="1 2" key="1">
    <citation type="submission" date="2020-08" db="EMBL/GenBank/DDBJ databases">
        <title>Genomic Encyclopedia of Type Strains, Phase IV (KMG-IV): sequencing the most valuable type-strain genomes for metagenomic binning, comparative biology and taxonomic classification.</title>
        <authorList>
            <person name="Goeker M."/>
        </authorList>
    </citation>
    <scope>NUCLEOTIDE SEQUENCE [LARGE SCALE GENOMIC DNA]</scope>
    <source>
        <strain evidence="1 2">DSM 29568</strain>
    </source>
</reference>
<proteinExistence type="predicted"/>
<keyword evidence="2" id="KW-1185">Reference proteome</keyword>
<dbReference type="AlphaFoldDB" id="A0A840EMR0"/>
<dbReference type="InterPro" id="IPR016024">
    <property type="entry name" value="ARM-type_fold"/>
</dbReference>
<dbReference type="SUPFAM" id="SSF48371">
    <property type="entry name" value="ARM repeat"/>
    <property type="match status" value="1"/>
</dbReference>
<dbReference type="RefSeq" id="WP_183475572.1">
    <property type="nucleotide sequence ID" value="NZ_JACIFO010000001.1"/>
</dbReference>
<sequence length="272" mass="31490">MVEPQILNRKGALKAENIPTEVLELLNNGKIETVNLTEWLIVNHIQLIKTNFSGLGISNSAIEKVLSEIQNQKKSSTMNTIKVVGEMLYQELKDKKEFENILDSLSNHPSDSIRCYAPYLISLNEKLKIQEKLNQAKPLVADKHFGVREIVWMALRPEIEKNLEESIVFLIDWTKSEDENIRRFTTEATRPRGVWCKHIDRLKENPEIALPILEHLKSDTSKYVQYSVGNWLNDVSKSQPNFVIELCKKWQKESPAKETEKIIKRAKRTIEK</sequence>
<dbReference type="Gene3D" id="1.25.40.290">
    <property type="entry name" value="ARM repeat domains"/>
    <property type="match status" value="1"/>
</dbReference>
<dbReference type="EMBL" id="JACIFO010000001">
    <property type="protein sequence ID" value="MBB4117923.1"/>
    <property type="molecule type" value="Genomic_DNA"/>
</dbReference>
<comment type="caution">
    <text evidence="1">The sequence shown here is derived from an EMBL/GenBank/DDBJ whole genome shotgun (WGS) entry which is preliminary data.</text>
</comment>
<dbReference type="Pfam" id="PF08713">
    <property type="entry name" value="DNA_alkylation"/>
    <property type="match status" value="1"/>
</dbReference>
<organism evidence="1 2">
    <name type="scientific">Mesonia hippocampi</name>
    <dbReference type="NCBI Taxonomy" id="1628250"/>
    <lineage>
        <taxon>Bacteria</taxon>
        <taxon>Pseudomonadati</taxon>
        <taxon>Bacteroidota</taxon>
        <taxon>Flavobacteriia</taxon>
        <taxon>Flavobacteriales</taxon>
        <taxon>Flavobacteriaceae</taxon>
        <taxon>Mesonia</taxon>
    </lineage>
</organism>
<protein>
    <submittedName>
        <fullName evidence="1">3-methyladenine DNA glycosylase AlkC</fullName>
    </submittedName>
</protein>
<evidence type="ECO:0000313" key="1">
    <source>
        <dbReference type="EMBL" id="MBB4117923.1"/>
    </source>
</evidence>
<evidence type="ECO:0000313" key="2">
    <source>
        <dbReference type="Proteomes" id="UP000553034"/>
    </source>
</evidence>
<dbReference type="InterPro" id="IPR014825">
    <property type="entry name" value="DNA_alkylation"/>
</dbReference>
<dbReference type="Proteomes" id="UP000553034">
    <property type="component" value="Unassembled WGS sequence"/>
</dbReference>
<accession>A0A840EMR0</accession>